<dbReference type="VEuPathDB" id="VectorBase:ADAC005565"/>
<accession>W5JJ16</accession>
<keyword evidence="4" id="KW-1185">Reference proteome</keyword>
<reference evidence="3" key="4">
    <citation type="submission" date="2015-06" db="UniProtKB">
        <authorList>
            <consortium name="EnsemblMetazoa"/>
        </authorList>
    </citation>
    <scope>IDENTIFICATION</scope>
</reference>
<dbReference type="EMBL" id="ADMH02001371">
    <property type="protein sequence ID" value="ETN62784.1"/>
    <property type="molecule type" value="Genomic_DNA"/>
</dbReference>
<protein>
    <submittedName>
        <fullName evidence="2 3">Uncharacterized protein</fullName>
    </submittedName>
</protein>
<evidence type="ECO:0000313" key="2">
    <source>
        <dbReference type="EMBL" id="ETN62784.1"/>
    </source>
</evidence>
<reference evidence="2" key="3">
    <citation type="journal article" date="2013" name="Nucleic Acids Res.">
        <title>The genome of Anopheles darlingi, the main neotropical malaria vector.</title>
        <authorList>
            <person name="Marinotti O."/>
            <person name="Cerqueira G.C."/>
            <person name="de Almeida L.G."/>
            <person name="Ferro M.I."/>
            <person name="Loreto E.L."/>
            <person name="Zaha A."/>
            <person name="Teixeira S.M."/>
            <person name="Wespiser A.R."/>
            <person name="Almeida E Silva A."/>
            <person name="Schlindwein A.D."/>
            <person name="Pacheco A.C."/>
            <person name="Silva A.L."/>
            <person name="Graveley B.R."/>
            <person name="Walenz B.P."/>
            <person name="Lima Bde A."/>
            <person name="Ribeiro C.A."/>
            <person name="Nunes-Silva C.G."/>
            <person name="de Carvalho C.R."/>
            <person name="Soares C.M."/>
            <person name="de Menezes C.B."/>
            <person name="Matiolli C."/>
            <person name="Caffrey D."/>
            <person name="Araujo D.A."/>
            <person name="de Oliveira D.M."/>
            <person name="Golenbock D."/>
            <person name="Grisard E.C."/>
            <person name="Fantinatti-Garboggini F."/>
            <person name="de Carvalho F.M."/>
            <person name="Barcellos F.G."/>
            <person name="Prosdocimi F."/>
            <person name="May G."/>
            <person name="Azevedo Junior G.M."/>
            <person name="Guimaraes G.M."/>
            <person name="Goldman G.H."/>
            <person name="Padilha I.Q."/>
            <person name="Batista Jda S."/>
            <person name="Ferro J.A."/>
            <person name="Ribeiro J.M."/>
            <person name="Fietto J.L."/>
            <person name="Dabbas K.M."/>
            <person name="Cerdeira L."/>
            <person name="Agnez-Lima L.F."/>
            <person name="Brocchi M."/>
            <person name="de Carvalho M.O."/>
            <person name="Teixeira Mde M."/>
            <person name="Diniz Maia Mde M."/>
            <person name="Goldman M.H."/>
            <person name="Cruz Schneider M.P."/>
            <person name="Felipe M.S."/>
            <person name="Hungria M."/>
            <person name="Nicolas M.F."/>
            <person name="Pereira M."/>
            <person name="Montes M.A."/>
            <person name="Cantao M.E."/>
            <person name="Vincentz M."/>
            <person name="Rafael M.S."/>
            <person name="Silverman N."/>
            <person name="Stoco P.H."/>
            <person name="Souza R.C."/>
            <person name="Vicentini R."/>
            <person name="Gazzinelli R.T."/>
            <person name="Neves Rde O."/>
            <person name="Silva R."/>
            <person name="Astolfi-Filho S."/>
            <person name="Maciel T.E."/>
            <person name="Urmenyi T.P."/>
            <person name="Tadei W.P."/>
            <person name="Camargo E.P."/>
            <person name="de Vasconcelos A.T."/>
        </authorList>
    </citation>
    <scope>NUCLEOTIDE SEQUENCE</scope>
</reference>
<proteinExistence type="predicted"/>
<dbReference type="Proteomes" id="UP000000673">
    <property type="component" value="Unassembled WGS sequence"/>
</dbReference>
<name>W5JJ16_ANODA</name>
<evidence type="ECO:0000313" key="4">
    <source>
        <dbReference type="Proteomes" id="UP000000673"/>
    </source>
</evidence>
<reference evidence="2" key="2">
    <citation type="submission" date="2010-05" db="EMBL/GenBank/DDBJ databases">
        <authorList>
            <person name="Almeida L.G."/>
            <person name="Nicolas M.F."/>
            <person name="Souza R.C."/>
            <person name="Vasconcelos A.T.R."/>
        </authorList>
    </citation>
    <scope>NUCLEOTIDE SEQUENCE</scope>
</reference>
<evidence type="ECO:0000256" key="1">
    <source>
        <dbReference type="SAM" id="MobiDB-lite"/>
    </source>
</evidence>
<reference evidence="2 4" key="1">
    <citation type="journal article" date="2010" name="BMC Genomics">
        <title>Combination of measures distinguishes pre-miRNAs from other stem-loops in the genome of the newly sequenced Anopheles darlingi.</title>
        <authorList>
            <person name="Mendes N.D."/>
            <person name="Freitas A.T."/>
            <person name="Vasconcelos A.T."/>
            <person name="Sagot M.F."/>
        </authorList>
    </citation>
    <scope>NUCLEOTIDE SEQUENCE</scope>
</reference>
<dbReference type="AlphaFoldDB" id="W5JJ16"/>
<dbReference type="HOGENOM" id="CLU_3016009_0_0_1"/>
<evidence type="ECO:0000313" key="3">
    <source>
        <dbReference type="EnsemblMetazoa" id="ADAC005565-PA"/>
    </source>
</evidence>
<organism evidence="2">
    <name type="scientific">Anopheles darlingi</name>
    <name type="common">Mosquito</name>
    <dbReference type="NCBI Taxonomy" id="43151"/>
    <lineage>
        <taxon>Eukaryota</taxon>
        <taxon>Metazoa</taxon>
        <taxon>Ecdysozoa</taxon>
        <taxon>Arthropoda</taxon>
        <taxon>Hexapoda</taxon>
        <taxon>Insecta</taxon>
        <taxon>Pterygota</taxon>
        <taxon>Neoptera</taxon>
        <taxon>Endopterygota</taxon>
        <taxon>Diptera</taxon>
        <taxon>Nematocera</taxon>
        <taxon>Culicoidea</taxon>
        <taxon>Culicidae</taxon>
        <taxon>Anophelinae</taxon>
        <taxon>Anopheles</taxon>
    </lineage>
</organism>
<sequence length="56" mass="6447">MHHHRWFRRNQSDPPASKQAHHEQERISFVYGPLFSSLGQVHDTATPEDTGSSKYG</sequence>
<dbReference type="EnsemblMetazoa" id="ADAC005565-RA">
    <property type="protein sequence ID" value="ADAC005565-PA"/>
    <property type="gene ID" value="ADAC005565"/>
</dbReference>
<feature type="region of interest" description="Disordered" evidence="1">
    <location>
        <begin position="1"/>
        <end position="26"/>
    </location>
</feature>
<gene>
    <name evidence="2" type="ORF">AND_005565</name>
</gene>